<name>A0A644XDV2_9ZZZZ</name>
<dbReference type="PANTHER" id="PTHR43133">
    <property type="entry name" value="RNA POLYMERASE ECF-TYPE SIGMA FACTO"/>
    <property type="match status" value="1"/>
</dbReference>
<evidence type="ECO:0000259" key="6">
    <source>
        <dbReference type="Pfam" id="PF04542"/>
    </source>
</evidence>
<comment type="caution">
    <text evidence="8">The sequence shown here is derived from an EMBL/GenBank/DDBJ whole genome shotgun (WGS) entry which is preliminary data.</text>
</comment>
<dbReference type="InterPro" id="IPR013324">
    <property type="entry name" value="RNA_pol_sigma_r3/r4-like"/>
</dbReference>
<dbReference type="CDD" id="cd06171">
    <property type="entry name" value="Sigma70_r4"/>
    <property type="match status" value="1"/>
</dbReference>
<keyword evidence="2" id="KW-0805">Transcription regulation</keyword>
<evidence type="ECO:0008006" key="9">
    <source>
        <dbReference type="Google" id="ProtNLM"/>
    </source>
</evidence>
<sequence length="196" mass="22546">MNPQKNFPPPQPPAGMQSVMGGRERYESFMEQLPKATPPIPADNADALFAEYADTVYRLAFLRTKSAADADDILQDVFLRALRAKPEWKDASHQKAWFLKVTINCSKSLLTSAWRRHTAPEDENLLTVMQTTTEVYPYVLALPEKYRTVVHLYYYEGYRVNEIAKLLGTSENTVKSHLFRARDMLREQLKGEFQDV</sequence>
<dbReference type="SUPFAM" id="SSF88946">
    <property type="entry name" value="Sigma2 domain of RNA polymerase sigma factors"/>
    <property type="match status" value="1"/>
</dbReference>
<dbReference type="GO" id="GO:0003677">
    <property type="term" value="F:DNA binding"/>
    <property type="evidence" value="ECO:0007669"/>
    <property type="project" value="UniProtKB-KW"/>
</dbReference>
<keyword evidence="5" id="KW-0804">Transcription</keyword>
<evidence type="ECO:0000256" key="5">
    <source>
        <dbReference type="ARBA" id="ARBA00023163"/>
    </source>
</evidence>
<evidence type="ECO:0000256" key="3">
    <source>
        <dbReference type="ARBA" id="ARBA00023082"/>
    </source>
</evidence>
<dbReference type="PANTHER" id="PTHR43133:SF51">
    <property type="entry name" value="RNA POLYMERASE SIGMA FACTOR"/>
    <property type="match status" value="1"/>
</dbReference>
<dbReference type="NCBIfam" id="TIGR02937">
    <property type="entry name" value="sigma70-ECF"/>
    <property type="match status" value="1"/>
</dbReference>
<evidence type="ECO:0000256" key="2">
    <source>
        <dbReference type="ARBA" id="ARBA00023015"/>
    </source>
</evidence>
<dbReference type="InterPro" id="IPR007627">
    <property type="entry name" value="RNA_pol_sigma70_r2"/>
</dbReference>
<dbReference type="GO" id="GO:0006352">
    <property type="term" value="P:DNA-templated transcription initiation"/>
    <property type="evidence" value="ECO:0007669"/>
    <property type="project" value="InterPro"/>
</dbReference>
<comment type="similarity">
    <text evidence="1">Belongs to the sigma-70 factor family. ECF subfamily.</text>
</comment>
<dbReference type="Pfam" id="PF08281">
    <property type="entry name" value="Sigma70_r4_2"/>
    <property type="match status" value="1"/>
</dbReference>
<dbReference type="AlphaFoldDB" id="A0A644XDV2"/>
<dbReference type="Gene3D" id="1.10.10.10">
    <property type="entry name" value="Winged helix-like DNA-binding domain superfamily/Winged helix DNA-binding domain"/>
    <property type="match status" value="1"/>
</dbReference>
<dbReference type="InterPro" id="IPR013249">
    <property type="entry name" value="RNA_pol_sigma70_r4_t2"/>
</dbReference>
<evidence type="ECO:0000259" key="7">
    <source>
        <dbReference type="Pfam" id="PF08281"/>
    </source>
</evidence>
<dbReference type="Gene3D" id="1.10.1740.10">
    <property type="match status" value="1"/>
</dbReference>
<evidence type="ECO:0000256" key="1">
    <source>
        <dbReference type="ARBA" id="ARBA00010641"/>
    </source>
</evidence>
<feature type="domain" description="RNA polymerase sigma-70 region 2" evidence="6">
    <location>
        <begin position="48"/>
        <end position="116"/>
    </location>
</feature>
<proteinExistence type="inferred from homology"/>
<dbReference type="EMBL" id="VSSQ01002273">
    <property type="protein sequence ID" value="MPM14406.1"/>
    <property type="molecule type" value="Genomic_DNA"/>
</dbReference>
<protein>
    <recommendedName>
        <fullName evidence="9">ECF RNA polymerase sigma factor SigW</fullName>
    </recommendedName>
</protein>
<dbReference type="InterPro" id="IPR039425">
    <property type="entry name" value="RNA_pol_sigma-70-like"/>
</dbReference>
<dbReference type="InterPro" id="IPR036388">
    <property type="entry name" value="WH-like_DNA-bd_sf"/>
</dbReference>
<evidence type="ECO:0000313" key="8">
    <source>
        <dbReference type="EMBL" id="MPM14406.1"/>
    </source>
</evidence>
<dbReference type="InterPro" id="IPR014284">
    <property type="entry name" value="RNA_pol_sigma-70_dom"/>
</dbReference>
<feature type="domain" description="RNA polymerase sigma factor 70 region 4 type 2" evidence="7">
    <location>
        <begin position="140"/>
        <end position="184"/>
    </location>
</feature>
<dbReference type="Pfam" id="PF04542">
    <property type="entry name" value="Sigma70_r2"/>
    <property type="match status" value="1"/>
</dbReference>
<gene>
    <name evidence="8" type="ORF">SDC9_60768</name>
</gene>
<reference evidence="8" key="1">
    <citation type="submission" date="2019-08" db="EMBL/GenBank/DDBJ databases">
        <authorList>
            <person name="Kucharzyk K."/>
            <person name="Murdoch R.W."/>
            <person name="Higgins S."/>
            <person name="Loffler F."/>
        </authorList>
    </citation>
    <scope>NUCLEOTIDE SEQUENCE</scope>
</reference>
<dbReference type="InterPro" id="IPR000838">
    <property type="entry name" value="RNA_pol_sigma70_ECF_CS"/>
</dbReference>
<dbReference type="SUPFAM" id="SSF88659">
    <property type="entry name" value="Sigma3 and sigma4 domains of RNA polymerase sigma factors"/>
    <property type="match status" value="1"/>
</dbReference>
<dbReference type="PROSITE" id="PS01063">
    <property type="entry name" value="SIGMA70_ECF"/>
    <property type="match status" value="1"/>
</dbReference>
<keyword evidence="3" id="KW-0731">Sigma factor</keyword>
<dbReference type="GO" id="GO:0016987">
    <property type="term" value="F:sigma factor activity"/>
    <property type="evidence" value="ECO:0007669"/>
    <property type="project" value="UniProtKB-KW"/>
</dbReference>
<evidence type="ECO:0000256" key="4">
    <source>
        <dbReference type="ARBA" id="ARBA00023125"/>
    </source>
</evidence>
<dbReference type="InterPro" id="IPR013325">
    <property type="entry name" value="RNA_pol_sigma_r2"/>
</dbReference>
<accession>A0A644XDV2</accession>
<organism evidence="8">
    <name type="scientific">bioreactor metagenome</name>
    <dbReference type="NCBI Taxonomy" id="1076179"/>
    <lineage>
        <taxon>unclassified sequences</taxon>
        <taxon>metagenomes</taxon>
        <taxon>ecological metagenomes</taxon>
    </lineage>
</organism>
<keyword evidence="4" id="KW-0238">DNA-binding</keyword>